<evidence type="ECO:0000313" key="1">
    <source>
        <dbReference type="EMBL" id="EGE31673.1"/>
    </source>
</evidence>
<dbReference type="EMBL" id="CM001151">
    <property type="protein sequence ID" value="EGE31673.1"/>
    <property type="molecule type" value="Genomic_DNA"/>
</dbReference>
<name>A0A8X6K438_SALDU</name>
<gene>
    <name evidence="1" type="ORF">SD3246_3837</name>
</gene>
<proteinExistence type="predicted"/>
<evidence type="ECO:0000313" key="2">
    <source>
        <dbReference type="Proteomes" id="UP000002794"/>
    </source>
</evidence>
<accession>A0A8X6K438</accession>
<sequence>MGVLAQIRSRLNIKISKVAASTTGHEDFTSWLLAIIDEQHAATRLSCLRGAKHARCASAYNNGIKPFHVAFLSQIRAGIVKFPQWSHQREKRLKMVFI</sequence>
<dbReference type="Proteomes" id="UP000002794">
    <property type="component" value="Chromosome"/>
</dbReference>
<reference evidence="1" key="1">
    <citation type="journal article" date="2011" name="J. Bacteriol.">
        <title>Genome sequences of Salmonella enterica serovar typhimurium, Choleraesuis, Dublin, and Gallinarum strains of well- defined virulence in food-producing animals.</title>
        <authorList>
            <person name="Richardson E.J."/>
            <person name="Limaye B."/>
            <person name="Inamdar H."/>
            <person name="Datta A."/>
            <person name="Manjari K.S."/>
            <person name="Pullinger G.D."/>
            <person name="Thomson N.R."/>
            <person name="Joshi R.R."/>
            <person name="Watson M."/>
            <person name="Stevens M.P."/>
        </authorList>
    </citation>
    <scope>NUCLEOTIDE SEQUENCE [LARGE SCALE GENOMIC DNA]</scope>
    <source>
        <strain evidence="1">3246</strain>
    </source>
</reference>
<organism evidence="1 2">
    <name type="scientific">Salmonella enterica subsp. enterica serovar Dublin str. SD3246</name>
    <dbReference type="NCBI Taxonomy" id="909945"/>
    <lineage>
        <taxon>Bacteria</taxon>
        <taxon>Pseudomonadati</taxon>
        <taxon>Pseudomonadota</taxon>
        <taxon>Gammaproteobacteria</taxon>
        <taxon>Enterobacterales</taxon>
        <taxon>Enterobacteriaceae</taxon>
        <taxon>Salmonella</taxon>
    </lineage>
</organism>
<dbReference type="AlphaFoldDB" id="A0A8X6K438"/>
<protein>
    <submittedName>
        <fullName evidence="1">Uncharacterized protein</fullName>
    </submittedName>
</protein>